<evidence type="ECO:0000256" key="1">
    <source>
        <dbReference type="SAM" id="MobiDB-lite"/>
    </source>
</evidence>
<accession>A0AAN7AZ73</accession>
<comment type="caution">
    <text evidence="2">The sequence shown here is derived from an EMBL/GenBank/DDBJ whole genome shotgun (WGS) entry which is preliminary data.</text>
</comment>
<proteinExistence type="predicted"/>
<feature type="compositionally biased region" description="Basic and acidic residues" evidence="1">
    <location>
        <begin position="121"/>
        <end position="130"/>
    </location>
</feature>
<dbReference type="AlphaFoldDB" id="A0AAN7AZ73"/>
<dbReference type="EMBL" id="MU863878">
    <property type="protein sequence ID" value="KAK4205043.1"/>
    <property type="molecule type" value="Genomic_DNA"/>
</dbReference>
<dbReference type="Proteomes" id="UP001303160">
    <property type="component" value="Unassembled WGS sequence"/>
</dbReference>
<evidence type="ECO:0000313" key="3">
    <source>
        <dbReference type="Proteomes" id="UP001303160"/>
    </source>
</evidence>
<organism evidence="2 3">
    <name type="scientific">Triangularia verruculosa</name>
    <dbReference type="NCBI Taxonomy" id="2587418"/>
    <lineage>
        <taxon>Eukaryota</taxon>
        <taxon>Fungi</taxon>
        <taxon>Dikarya</taxon>
        <taxon>Ascomycota</taxon>
        <taxon>Pezizomycotina</taxon>
        <taxon>Sordariomycetes</taxon>
        <taxon>Sordariomycetidae</taxon>
        <taxon>Sordariales</taxon>
        <taxon>Podosporaceae</taxon>
        <taxon>Triangularia</taxon>
    </lineage>
</organism>
<keyword evidence="3" id="KW-1185">Reference proteome</keyword>
<reference evidence="2" key="1">
    <citation type="journal article" date="2023" name="Mol. Phylogenet. Evol.">
        <title>Genome-scale phylogeny and comparative genomics of the fungal order Sordariales.</title>
        <authorList>
            <person name="Hensen N."/>
            <person name="Bonometti L."/>
            <person name="Westerberg I."/>
            <person name="Brannstrom I.O."/>
            <person name="Guillou S."/>
            <person name="Cros-Aarteil S."/>
            <person name="Calhoun S."/>
            <person name="Haridas S."/>
            <person name="Kuo A."/>
            <person name="Mondo S."/>
            <person name="Pangilinan J."/>
            <person name="Riley R."/>
            <person name="LaButti K."/>
            <person name="Andreopoulos B."/>
            <person name="Lipzen A."/>
            <person name="Chen C."/>
            <person name="Yan M."/>
            <person name="Daum C."/>
            <person name="Ng V."/>
            <person name="Clum A."/>
            <person name="Steindorff A."/>
            <person name="Ohm R.A."/>
            <person name="Martin F."/>
            <person name="Silar P."/>
            <person name="Natvig D.O."/>
            <person name="Lalanne C."/>
            <person name="Gautier V."/>
            <person name="Ament-Velasquez S.L."/>
            <person name="Kruys A."/>
            <person name="Hutchinson M.I."/>
            <person name="Powell A.J."/>
            <person name="Barry K."/>
            <person name="Miller A.N."/>
            <person name="Grigoriev I.V."/>
            <person name="Debuchy R."/>
            <person name="Gladieux P."/>
            <person name="Hiltunen Thoren M."/>
            <person name="Johannesson H."/>
        </authorList>
    </citation>
    <scope>NUCLEOTIDE SEQUENCE</scope>
    <source>
        <strain evidence="2">CBS 315.58</strain>
    </source>
</reference>
<reference evidence="2" key="2">
    <citation type="submission" date="2023-05" db="EMBL/GenBank/DDBJ databases">
        <authorList>
            <consortium name="Lawrence Berkeley National Laboratory"/>
            <person name="Steindorff A."/>
            <person name="Hensen N."/>
            <person name="Bonometti L."/>
            <person name="Westerberg I."/>
            <person name="Brannstrom I.O."/>
            <person name="Guillou S."/>
            <person name="Cros-Aarteil S."/>
            <person name="Calhoun S."/>
            <person name="Haridas S."/>
            <person name="Kuo A."/>
            <person name="Mondo S."/>
            <person name="Pangilinan J."/>
            <person name="Riley R."/>
            <person name="Labutti K."/>
            <person name="Andreopoulos B."/>
            <person name="Lipzen A."/>
            <person name="Chen C."/>
            <person name="Yanf M."/>
            <person name="Daum C."/>
            <person name="Ng V."/>
            <person name="Clum A."/>
            <person name="Ohm R."/>
            <person name="Martin F."/>
            <person name="Silar P."/>
            <person name="Natvig D."/>
            <person name="Lalanne C."/>
            <person name="Gautier V."/>
            <person name="Ament-Velasquez S.L."/>
            <person name="Kruys A."/>
            <person name="Hutchinson M.I."/>
            <person name="Powell A.J."/>
            <person name="Barry K."/>
            <person name="Miller A.N."/>
            <person name="Grigoriev I.V."/>
            <person name="Debuchy R."/>
            <person name="Gladieux P."/>
            <person name="Thoren M.H."/>
            <person name="Johannesson H."/>
        </authorList>
    </citation>
    <scope>NUCLEOTIDE SEQUENCE</scope>
    <source>
        <strain evidence="2">CBS 315.58</strain>
    </source>
</reference>
<sequence length="211" mass="24059">MPGLVHRPDPRHVDVFSQTPWVISYCKPLSSRPSFMLLVYPLVSNRVPQRHLVTSGTTSPLEYLLNPEPHAFPCGSPAPVVSLVCYCRRLQHCLRHFFGCWLASFTKRLLSITHPNISHNDQAEQHREPSLQKYRTFPSSRSRKEGKELGHISTKHHRDLGQLHTLLDLAHHPAPTSGHPRPRVLRALPFCAWRLSCRTPHPASRSSPIIH</sequence>
<feature type="region of interest" description="Disordered" evidence="1">
    <location>
        <begin position="120"/>
        <end position="149"/>
    </location>
</feature>
<evidence type="ECO:0000313" key="2">
    <source>
        <dbReference type="EMBL" id="KAK4205043.1"/>
    </source>
</evidence>
<protein>
    <submittedName>
        <fullName evidence="2">Uncharacterized protein</fullName>
    </submittedName>
</protein>
<name>A0AAN7AZ73_9PEZI</name>
<gene>
    <name evidence="2" type="ORF">QBC40DRAFT_65468</name>
</gene>